<protein>
    <submittedName>
        <fullName evidence="1">Uncharacterized protein</fullName>
    </submittedName>
</protein>
<reference evidence="1 2" key="1">
    <citation type="submission" date="2024-11" db="EMBL/GenBank/DDBJ databases">
        <title>Adaptive evolution of stress response genes in parasites aligns with host niche diversity.</title>
        <authorList>
            <person name="Hahn C."/>
            <person name="Resl P."/>
        </authorList>
    </citation>
    <scope>NUCLEOTIDE SEQUENCE [LARGE SCALE GENOMIC DNA]</scope>
    <source>
        <strain evidence="1">EGGRZ-B1_66</strain>
        <tissue evidence="1">Body</tissue>
    </source>
</reference>
<evidence type="ECO:0000313" key="1">
    <source>
        <dbReference type="EMBL" id="KAL3312706.1"/>
    </source>
</evidence>
<dbReference type="Proteomes" id="UP001626550">
    <property type="component" value="Unassembled WGS sequence"/>
</dbReference>
<dbReference type="EMBL" id="JBJKFK010001588">
    <property type="protein sequence ID" value="KAL3312706.1"/>
    <property type="molecule type" value="Genomic_DNA"/>
</dbReference>
<dbReference type="AlphaFoldDB" id="A0ABD2PZ97"/>
<keyword evidence="2" id="KW-1185">Reference proteome</keyword>
<sequence length="81" mass="8719">MKYSRVIRVLSAGPTCPDKHLARNLLHLGPCVTSRLSTIVTVDPNCGTLYIYDPISVLLTPASAHHVGPSNFHHSSKATSP</sequence>
<comment type="caution">
    <text evidence="1">The sequence shown here is derived from an EMBL/GenBank/DDBJ whole genome shotgun (WGS) entry which is preliminary data.</text>
</comment>
<organism evidence="1 2">
    <name type="scientific">Cichlidogyrus casuarinus</name>
    <dbReference type="NCBI Taxonomy" id="1844966"/>
    <lineage>
        <taxon>Eukaryota</taxon>
        <taxon>Metazoa</taxon>
        <taxon>Spiralia</taxon>
        <taxon>Lophotrochozoa</taxon>
        <taxon>Platyhelminthes</taxon>
        <taxon>Monogenea</taxon>
        <taxon>Monopisthocotylea</taxon>
        <taxon>Dactylogyridea</taxon>
        <taxon>Ancyrocephalidae</taxon>
        <taxon>Cichlidogyrus</taxon>
    </lineage>
</organism>
<evidence type="ECO:0000313" key="2">
    <source>
        <dbReference type="Proteomes" id="UP001626550"/>
    </source>
</evidence>
<proteinExistence type="predicted"/>
<accession>A0ABD2PZ97</accession>
<gene>
    <name evidence="1" type="ORF">Ciccas_008702</name>
</gene>
<name>A0ABD2PZ97_9PLAT</name>